<name>A0AAV7XJR0_9NEOP</name>
<proteinExistence type="predicted"/>
<gene>
    <name evidence="3" type="ORF">ONE63_009464</name>
</gene>
<feature type="signal peptide" evidence="2">
    <location>
        <begin position="1"/>
        <end position="34"/>
    </location>
</feature>
<comment type="caution">
    <text evidence="3">The sequence shown here is derived from an EMBL/GenBank/DDBJ whole genome shotgun (WGS) entry which is preliminary data.</text>
</comment>
<evidence type="ECO:0000313" key="3">
    <source>
        <dbReference type="EMBL" id="KAJ1526314.1"/>
    </source>
</evidence>
<organism evidence="3 4">
    <name type="scientific">Megalurothrips usitatus</name>
    <name type="common">bean blossom thrips</name>
    <dbReference type="NCBI Taxonomy" id="439358"/>
    <lineage>
        <taxon>Eukaryota</taxon>
        <taxon>Metazoa</taxon>
        <taxon>Ecdysozoa</taxon>
        <taxon>Arthropoda</taxon>
        <taxon>Hexapoda</taxon>
        <taxon>Insecta</taxon>
        <taxon>Pterygota</taxon>
        <taxon>Neoptera</taxon>
        <taxon>Paraneoptera</taxon>
        <taxon>Thysanoptera</taxon>
        <taxon>Terebrantia</taxon>
        <taxon>Thripoidea</taxon>
        <taxon>Thripidae</taxon>
        <taxon>Megalurothrips</taxon>
    </lineage>
</organism>
<reference evidence="3" key="1">
    <citation type="submission" date="2022-12" db="EMBL/GenBank/DDBJ databases">
        <title>Chromosome-level genome assembly of the bean flower thrips Megalurothrips usitatus.</title>
        <authorList>
            <person name="Ma L."/>
            <person name="Liu Q."/>
            <person name="Li H."/>
            <person name="Cai W."/>
        </authorList>
    </citation>
    <scope>NUCLEOTIDE SEQUENCE</scope>
    <source>
        <strain evidence="3">Cailab_2022a</strain>
    </source>
</reference>
<accession>A0AAV7XJR0</accession>
<dbReference type="EMBL" id="JAPTSV010000007">
    <property type="protein sequence ID" value="KAJ1526314.1"/>
    <property type="molecule type" value="Genomic_DNA"/>
</dbReference>
<keyword evidence="2" id="KW-0732">Signal</keyword>
<evidence type="ECO:0000256" key="1">
    <source>
        <dbReference type="SAM" id="MobiDB-lite"/>
    </source>
</evidence>
<feature type="chain" id="PRO_5043944735" evidence="2">
    <location>
        <begin position="35"/>
        <end position="207"/>
    </location>
</feature>
<protein>
    <submittedName>
        <fullName evidence="3">Uncharacterized protein</fullName>
    </submittedName>
</protein>
<dbReference type="AlphaFoldDB" id="A0AAV7XJR0"/>
<sequence length="207" mass="22015">MRPRTEAAGAGGDPWAGAALWLLCLLAAVGGALCREPDNAIPRHGPLEARRHHQRRVHRICALRCIEVAVSATTTSTSPAAASAAPAGRVYSGNIHTRVVGPRPPWAPAATADGDADRDSDAVSALRAPTAVAAPTGPAGPHRPYGYRYRPMATIQVVTAGWSGKSAAPAEPPGPRRRPPGGGRYDQHYANWRGLKYGEYECRWRLH</sequence>
<evidence type="ECO:0000313" key="4">
    <source>
        <dbReference type="Proteomes" id="UP001075354"/>
    </source>
</evidence>
<feature type="region of interest" description="Disordered" evidence="1">
    <location>
        <begin position="163"/>
        <end position="186"/>
    </location>
</feature>
<keyword evidence="4" id="KW-1185">Reference proteome</keyword>
<dbReference type="Proteomes" id="UP001075354">
    <property type="component" value="Chromosome 7"/>
</dbReference>
<evidence type="ECO:0000256" key="2">
    <source>
        <dbReference type="SAM" id="SignalP"/>
    </source>
</evidence>